<name>A0AC34G9T5_9BILA</name>
<evidence type="ECO:0000313" key="2">
    <source>
        <dbReference type="WBParaSite" id="ES5_v2.g26501.t1"/>
    </source>
</evidence>
<dbReference type="Proteomes" id="UP000887579">
    <property type="component" value="Unplaced"/>
</dbReference>
<reference evidence="2" key="1">
    <citation type="submission" date="2022-11" db="UniProtKB">
        <authorList>
            <consortium name="WormBaseParasite"/>
        </authorList>
    </citation>
    <scope>IDENTIFICATION</scope>
</reference>
<protein>
    <submittedName>
        <fullName evidence="2">Longin domain-containing protein</fullName>
    </submittedName>
</protein>
<sequence>MNILTAANFVQNATVHHVNHQQNIRTLSAWKIFPKRSVTDYLVDYVFCFLTTKNDEHCFIVKLKCAGNELYSIKFADFKDTCPKNFSTFVNNIESYNSLLTDLSATIEDQKKIVEECFDSETLKPYKTDPSKVDITKLPESIDA</sequence>
<dbReference type="WBParaSite" id="ES5_v2.g26501.t1">
    <property type="protein sequence ID" value="ES5_v2.g26501.t1"/>
    <property type="gene ID" value="ES5_v2.g26501"/>
</dbReference>
<organism evidence="1 2">
    <name type="scientific">Panagrolaimus sp. ES5</name>
    <dbReference type="NCBI Taxonomy" id="591445"/>
    <lineage>
        <taxon>Eukaryota</taxon>
        <taxon>Metazoa</taxon>
        <taxon>Ecdysozoa</taxon>
        <taxon>Nematoda</taxon>
        <taxon>Chromadorea</taxon>
        <taxon>Rhabditida</taxon>
        <taxon>Tylenchina</taxon>
        <taxon>Panagrolaimomorpha</taxon>
        <taxon>Panagrolaimoidea</taxon>
        <taxon>Panagrolaimidae</taxon>
        <taxon>Panagrolaimus</taxon>
    </lineage>
</organism>
<proteinExistence type="predicted"/>
<evidence type="ECO:0000313" key="1">
    <source>
        <dbReference type="Proteomes" id="UP000887579"/>
    </source>
</evidence>
<accession>A0AC34G9T5</accession>